<dbReference type="AlphaFoldDB" id="A0A9N9JT66"/>
<dbReference type="EMBL" id="CAJVPZ010066362">
    <property type="protein sequence ID" value="CAG8796055.1"/>
    <property type="molecule type" value="Genomic_DNA"/>
</dbReference>
<feature type="non-terminal residue" evidence="1">
    <location>
        <position position="103"/>
    </location>
</feature>
<keyword evidence="2" id="KW-1185">Reference proteome</keyword>
<dbReference type="InterPro" id="IPR013783">
    <property type="entry name" value="Ig-like_fold"/>
</dbReference>
<name>A0A9N9JT66_9GLOM</name>
<evidence type="ECO:0000313" key="1">
    <source>
        <dbReference type="EMBL" id="CAG8796055.1"/>
    </source>
</evidence>
<dbReference type="InterPro" id="IPR013784">
    <property type="entry name" value="Carb-bd-like_fold"/>
</dbReference>
<proteinExistence type="predicted"/>
<dbReference type="OrthoDB" id="2448160at2759"/>
<evidence type="ECO:0000313" key="2">
    <source>
        <dbReference type="Proteomes" id="UP000789396"/>
    </source>
</evidence>
<gene>
    <name evidence="1" type="ORF">RFULGI_LOCUS17238</name>
</gene>
<dbReference type="Gene3D" id="2.60.40.10">
    <property type="entry name" value="Immunoglobulins"/>
    <property type="match status" value="1"/>
</dbReference>
<organism evidence="1 2">
    <name type="scientific">Racocetra fulgida</name>
    <dbReference type="NCBI Taxonomy" id="60492"/>
    <lineage>
        <taxon>Eukaryota</taxon>
        <taxon>Fungi</taxon>
        <taxon>Fungi incertae sedis</taxon>
        <taxon>Mucoromycota</taxon>
        <taxon>Glomeromycotina</taxon>
        <taxon>Glomeromycetes</taxon>
        <taxon>Diversisporales</taxon>
        <taxon>Gigasporaceae</taxon>
        <taxon>Racocetra</taxon>
    </lineage>
</organism>
<protein>
    <submittedName>
        <fullName evidence="1">9754_t:CDS:1</fullName>
    </submittedName>
</protein>
<sequence length="103" mass="11941">MSKGKNTNNRYDQLNNDTDSIIVIFHVLLPFNVNLTSYKPAVIGSCEVLGEWKTPKVWLRNISPSTLWISDPVCIPKSSNIEYKYCLEYSSYAGWRKEIKYDM</sequence>
<comment type="caution">
    <text evidence="1">The sequence shown here is derived from an EMBL/GenBank/DDBJ whole genome shotgun (WGS) entry which is preliminary data.</text>
</comment>
<accession>A0A9N9JT66</accession>
<dbReference type="GO" id="GO:0030246">
    <property type="term" value="F:carbohydrate binding"/>
    <property type="evidence" value="ECO:0007669"/>
    <property type="project" value="InterPro"/>
</dbReference>
<dbReference type="SUPFAM" id="SSF49452">
    <property type="entry name" value="Starch-binding domain-like"/>
    <property type="match status" value="1"/>
</dbReference>
<dbReference type="Proteomes" id="UP000789396">
    <property type="component" value="Unassembled WGS sequence"/>
</dbReference>
<reference evidence="1" key="1">
    <citation type="submission" date="2021-06" db="EMBL/GenBank/DDBJ databases">
        <authorList>
            <person name="Kallberg Y."/>
            <person name="Tangrot J."/>
            <person name="Rosling A."/>
        </authorList>
    </citation>
    <scope>NUCLEOTIDE SEQUENCE</scope>
    <source>
        <strain evidence="1">IN212</strain>
    </source>
</reference>